<evidence type="ECO:0008006" key="6">
    <source>
        <dbReference type="Google" id="ProtNLM"/>
    </source>
</evidence>
<accession>A0ABR2B8Y8</accession>
<keyword evidence="5" id="KW-1185">Reference proteome</keyword>
<dbReference type="InterPro" id="IPR002156">
    <property type="entry name" value="RNaseH_domain"/>
</dbReference>
<proteinExistence type="predicted"/>
<dbReference type="Gene3D" id="3.30.420.10">
    <property type="entry name" value="Ribonuclease H-like superfamily/Ribonuclease H"/>
    <property type="match status" value="1"/>
</dbReference>
<evidence type="ECO:0000313" key="5">
    <source>
        <dbReference type="Proteomes" id="UP001472677"/>
    </source>
</evidence>
<sequence>MYGHLQNNCPLTKEAPVAEEHATPPVTNQQQAESCSFGPWMMVERRQRKPPTKQGNLGKSSTDLGFQGSRFNLLSDLENGDNNLSDIPSAPLVDVPIRQVTNAAAIPRVKARSKGKLPVTTKQSMPISLRKSPVVNFSEFSILQRGHSTASSSNPPALDQSKHSAVVVNENSDPNVLVSPGVFTTLSTNGKVPPTGEPPDQRLQSSTGVNSPVPVDISLQSKLTDVSSDERGSSHAEAVNFFSSLFSCPEGPVPTFPIHGAFPPIDADLMSSLDSSPSVHEIYDALMAMAPLKSPGPLHCHLQPDALLSPIDSFSELIDSSENWDRDKLCATFHPDVVPHILGVKCPEPTDIPNQIIWRWTSKGNFEVRSAYSNLASGSWDPNLALWKLIWRMAVPQRLRVFLWVVSRRKLMTNLERCNRHISSSSLYPLCNEADESIVHVLRDCRASSAVWELILPSSLSSSFAQPDLLAWIENNLRSGMIHTEWDIPWSSIFVSTIWQLWKSRNDFVFNAVLHSKEIVVRRAITWAHYYSGCCPPRNGVTTLHYEPPTWRRPDPGWICLNVDGAVSRGSNAGAVGGLFRDHSGAWIAGFQQAIGKCSPLHAELWALFIGFQYAWELGFTTLQIQTDCKEVVNMLHALDADRSAFTLVRAIAKLRQKCWMTDIIWIPRDGNRAVDMLAKSTDTSAHDMLRLLTPPRALISLLQDEAPAASFT</sequence>
<name>A0ABR2B8Y8_9ROSI</name>
<reference evidence="4 5" key="1">
    <citation type="journal article" date="2024" name="G3 (Bethesda)">
        <title>Genome assembly of Hibiscus sabdariffa L. provides insights into metabolisms of medicinal natural products.</title>
        <authorList>
            <person name="Kim T."/>
        </authorList>
    </citation>
    <scope>NUCLEOTIDE SEQUENCE [LARGE SCALE GENOMIC DNA]</scope>
    <source>
        <strain evidence="4">TK-2024</strain>
        <tissue evidence="4">Old leaves</tissue>
    </source>
</reference>
<feature type="domain" description="Reverse transcriptase zinc-binding" evidence="3">
    <location>
        <begin position="366"/>
        <end position="452"/>
    </location>
</feature>
<dbReference type="InterPro" id="IPR036397">
    <property type="entry name" value="RNaseH_sf"/>
</dbReference>
<feature type="domain" description="RNase H type-1" evidence="2">
    <location>
        <begin position="562"/>
        <end position="681"/>
    </location>
</feature>
<dbReference type="Proteomes" id="UP001472677">
    <property type="component" value="Unassembled WGS sequence"/>
</dbReference>
<gene>
    <name evidence="4" type="ORF">V6N12_066131</name>
</gene>
<dbReference type="Pfam" id="PF13966">
    <property type="entry name" value="zf-RVT"/>
    <property type="match status" value="1"/>
</dbReference>
<dbReference type="CDD" id="cd06222">
    <property type="entry name" value="RNase_H_like"/>
    <property type="match status" value="1"/>
</dbReference>
<dbReference type="SUPFAM" id="SSF53098">
    <property type="entry name" value="Ribonuclease H-like"/>
    <property type="match status" value="1"/>
</dbReference>
<dbReference type="EMBL" id="JBBPBM010000152">
    <property type="protein sequence ID" value="KAK8503440.1"/>
    <property type="molecule type" value="Genomic_DNA"/>
</dbReference>
<dbReference type="InterPro" id="IPR026960">
    <property type="entry name" value="RVT-Znf"/>
</dbReference>
<evidence type="ECO:0000259" key="3">
    <source>
        <dbReference type="Pfam" id="PF13966"/>
    </source>
</evidence>
<evidence type="ECO:0000259" key="2">
    <source>
        <dbReference type="Pfam" id="PF13456"/>
    </source>
</evidence>
<comment type="caution">
    <text evidence="4">The sequence shown here is derived from an EMBL/GenBank/DDBJ whole genome shotgun (WGS) entry which is preliminary data.</text>
</comment>
<dbReference type="InterPro" id="IPR044730">
    <property type="entry name" value="RNase_H-like_dom_plant"/>
</dbReference>
<dbReference type="Pfam" id="PF13456">
    <property type="entry name" value="RVT_3"/>
    <property type="match status" value="1"/>
</dbReference>
<organism evidence="4 5">
    <name type="scientific">Hibiscus sabdariffa</name>
    <name type="common">roselle</name>
    <dbReference type="NCBI Taxonomy" id="183260"/>
    <lineage>
        <taxon>Eukaryota</taxon>
        <taxon>Viridiplantae</taxon>
        <taxon>Streptophyta</taxon>
        <taxon>Embryophyta</taxon>
        <taxon>Tracheophyta</taxon>
        <taxon>Spermatophyta</taxon>
        <taxon>Magnoliopsida</taxon>
        <taxon>eudicotyledons</taxon>
        <taxon>Gunneridae</taxon>
        <taxon>Pentapetalae</taxon>
        <taxon>rosids</taxon>
        <taxon>malvids</taxon>
        <taxon>Malvales</taxon>
        <taxon>Malvaceae</taxon>
        <taxon>Malvoideae</taxon>
        <taxon>Hibiscus</taxon>
    </lineage>
</organism>
<dbReference type="PANTHER" id="PTHR47723">
    <property type="entry name" value="OS05G0353850 PROTEIN"/>
    <property type="match status" value="1"/>
</dbReference>
<evidence type="ECO:0000313" key="4">
    <source>
        <dbReference type="EMBL" id="KAK8503440.1"/>
    </source>
</evidence>
<dbReference type="PANTHER" id="PTHR47723:SF19">
    <property type="entry name" value="POLYNUCLEOTIDYL TRANSFERASE, RIBONUCLEASE H-LIKE SUPERFAMILY PROTEIN"/>
    <property type="match status" value="1"/>
</dbReference>
<evidence type="ECO:0000256" key="1">
    <source>
        <dbReference type="SAM" id="MobiDB-lite"/>
    </source>
</evidence>
<protein>
    <recommendedName>
        <fullName evidence="6">RNase H type-1 domain-containing protein</fullName>
    </recommendedName>
</protein>
<dbReference type="InterPro" id="IPR012337">
    <property type="entry name" value="RNaseH-like_sf"/>
</dbReference>
<dbReference type="InterPro" id="IPR053151">
    <property type="entry name" value="RNase_H-like"/>
</dbReference>
<feature type="region of interest" description="Disordered" evidence="1">
    <location>
        <begin position="186"/>
        <end position="214"/>
    </location>
</feature>